<evidence type="ECO:0000313" key="4">
    <source>
        <dbReference type="Proteomes" id="UP000051497"/>
    </source>
</evidence>
<protein>
    <recommendedName>
        <fullName evidence="5">Ubiquitin-like protease family profile domain-containing protein</fullName>
    </recommendedName>
</protein>
<evidence type="ECO:0000313" key="3">
    <source>
        <dbReference type="EMBL" id="MCS5711204.1"/>
    </source>
</evidence>
<dbReference type="AlphaFoldDB" id="A0A0Q9YY82"/>
<evidence type="ECO:0000256" key="1">
    <source>
        <dbReference type="SAM" id="MobiDB-lite"/>
    </source>
</evidence>
<accession>A0A0Q9YY82</accession>
<proteinExistence type="predicted"/>
<gene>
    <name evidence="3" type="ORF">HT99x_007145</name>
    <name evidence="2" type="ORF">HT99x_01684</name>
</gene>
<reference evidence="3" key="3">
    <citation type="submission" date="2021-06" db="EMBL/GenBank/DDBJ databases">
        <title>Genomic Description and Analysis of Intracellular Bacteria, Candidatus Berkiella cookevillensis and Candidatus Berkiella aquae.</title>
        <authorList>
            <person name="Kidane D.T."/>
            <person name="Mehari Y.T."/>
            <person name="Rice F.C."/>
            <person name="Arivett B.A."/>
            <person name="Farone A.L."/>
            <person name="Berk S.G."/>
            <person name="Farone M.B."/>
        </authorList>
    </citation>
    <scope>NUCLEOTIDE SEQUENCE</scope>
    <source>
        <strain evidence="3">HT99</strain>
    </source>
</reference>
<dbReference type="STRING" id="295108.HT99x_01684"/>
<dbReference type="SUPFAM" id="SSF54001">
    <property type="entry name" value="Cysteine proteinases"/>
    <property type="match status" value="1"/>
</dbReference>
<comment type="caution">
    <text evidence="2">The sequence shown here is derived from an EMBL/GenBank/DDBJ whole genome shotgun (WGS) entry which is preliminary data.</text>
</comment>
<dbReference type="EMBL" id="LKAJ01000006">
    <property type="protein sequence ID" value="KRG21128.1"/>
    <property type="molecule type" value="Genomic_DNA"/>
</dbReference>
<dbReference type="Gene3D" id="3.40.395.10">
    <property type="entry name" value="Adenoviral Proteinase, Chain A"/>
    <property type="match status" value="1"/>
</dbReference>
<feature type="region of interest" description="Disordered" evidence="1">
    <location>
        <begin position="429"/>
        <end position="498"/>
    </location>
</feature>
<dbReference type="EMBL" id="LKAJ02000001">
    <property type="protein sequence ID" value="MCS5711204.1"/>
    <property type="molecule type" value="Genomic_DNA"/>
</dbReference>
<evidence type="ECO:0008006" key="5">
    <source>
        <dbReference type="Google" id="ProtNLM"/>
    </source>
</evidence>
<dbReference type="RefSeq" id="WP_075066312.1">
    <property type="nucleotide sequence ID" value="NZ_LKAJ02000001.1"/>
</dbReference>
<dbReference type="OrthoDB" id="8645575at2"/>
<reference evidence="2" key="1">
    <citation type="submission" date="2015-09" db="EMBL/GenBank/DDBJ databases">
        <title>Draft Genome Sequences of Two Novel Amoeba-resistant Intranuclear Bacteria, Candidatus Berkiella cookevillensis and Candidatus Berkiella aquae.</title>
        <authorList>
            <person name="Mehari Y.T."/>
            <person name="Arivett B.A."/>
            <person name="Farone A.L."/>
            <person name="Gunderson J.H."/>
            <person name="Farone M.B."/>
        </authorList>
    </citation>
    <scope>NUCLEOTIDE SEQUENCE [LARGE SCALE GENOMIC DNA]</scope>
    <source>
        <strain evidence="2">HT99</strain>
    </source>
</reference>
<organism evidence="2">
    <name type="scientific">Candidatus Berkiella aquae</name>
    <dbReference type="NCBI Taxonomy" id="295108"/>
    <lineage>
        <taxon>Bacteria</taxon>
        <taxon>Pseudomonadati</taxon>
        <taxon>Pseudomonadota</taxon>
        <taxon>Gammaproteobacteria</taxon>
        <taxon>Candidatus Berkiellales</taxon>
        <taxon>Candidatus Berkiellaceae</taxon>
        <taxon>Candidatus Berkiella</taxon>
    </lineage>
</organism>
<name>A0A0Q9YY82_9GAMM</name>
<sequence>MLSGSSSSISEDFTPSVTISKEEITQAYLQYLIEQHQSYFHTVQGSNPGDSALAIIEADSQFEAEHVNGMLRYLIGQRPHFANQIGIFPVFNQDAFYRLAQDQLIKKMLNHPDYQYLVKDTTPLIELSDCLDFPELWEKRNTEEVHRTWQDQEAIRVAGDILDHQGTTDEVMLEWYLESIAASPLAFLGNMNQQDMAFKNCSQFIIPLRIDGVHYTVAIVDCTAEDTAHIKYYDSMGHDLQDYLKQQLINFFENHFADVTYECVSKHEQKDGYNCGIFASFKAIDLININTQRSERLLPNLNTQEYHALFNYFRNQVAEMLRLSGCNIELDHKLAKMIQTEHQQREEASKKAATPSLLESFFNGFYSTATSILGIHKPVQKKASTPLFDLLGDLPEHTTYHPKTSIAHRQWSAPSALFFDLKKKKDKQDSSEEYGWEQKSSDDKIDEGLSSSTQKKKTDDKKRARSNKAECPVIIIDNDSEEESSDSMPSRPVKKQCR</sequence>
<reference evidence="3" key="2">
    <citation type="journal article" date="2016" name="Genome Announc.">
        <title>Draft Genome Sequences of Two Novel Amoeba-Resistant Intranuclear Bacteria, 'Candidatus Berkiella cookevillensis' and 'Candidatus Berkiella aquae'.</title>
        <authorList>
            <person name="Mehari Y.T."/>
            <person name="Arivett B.A."/>
            <person name="Farone A.L."/>
            <person name="Gunderson J.H."/>
            <person name="Farone M.B."/>
        </authorList>
    </citation>
    <scope>NUCLEOTIDE SEQUENCE</scope>
    <source>
        <strain evidence="3">HT99</strain>
    </source>
</reference>
<keyword evidence="4" id="KW-1185">Reference proteome</keyword>
<dbReference type="InterPro" id="IPR038765">
    <property type="entry name" value="Papain-like_cys_pep_sf"/>
</dbReference>
<evidence type="ECO:0000313" key="2">
    <source>
        <dbReference type="EMBL" id="KRG21128.1"/>
    </source>
</evidence>
<dbReference type="Proteomes" id="UP000051497">
    <property type="component" value="Unassembled WGS sequence"/>
</dbReference>